<evidence type="ECO:0000313" key="1">
    <source>
        <dbReference type="EMBL" id="MFD1365568.1"/>
    </source>
</evidence>
<gene>
    <name evidence="1" type="ORF">ACFQ5G_09470</name>
</gene>
<name>A0ABW4A4S7_9ACTN</name>
<proteinExistence type="predicted"/>
<keyword evidence="2" id="KW-1185">Reference proteome</keyword>
<evidence type="ECO:0000313" key="2">
    <source>
        <dbReference type="Proteomes" id="UP001597183"/>
    </source>
</evidence>
<comment type="caution">
    <text evidence="1">The sequence shown here is derived from an EMBL/GenBank/DDBJ whole genome shotgun (WGS) entry which is preliminary data.</text>
</comment>
<reference evidence="2" key="1">
    <citation type="journal article" date="2019" name="Int. J. Syst. Evol. Microbiol.">
        <title>The Global Catalogue of Microorganisms (GCM) 10K type strain sequencing project: providing services to taxonomists for standard genome sequencing and annotation.</title>
        <authorList>
            <consortium name="The Broad Institute Genomics Platform"/>
            <consortium name="The Broad Institute Genome Sequencing Center for Infectious Disease"/>
            <person name="Wu L."/>
            <person name="Ma J."/>
        </authorList>
    </citation>
    <scope>NUCLEOTIDE SEQUENCE [LARGE SCALE GENOMIC DNA]</scope>
    <source>
        <strain evidence="2">CCM 7526</strain>
    </source>
</reference>
<dbReference type="EMBL" id="JBHTMK010000012">
    <property type="protein sequence ID" value="MFD1365568.1"/>
    <property type="molecule type" value="Genomic_DNA"/>
</dbReference>
<protein>
    <submittedName>
        <fullName evidence="1">Uncharacterized protein</fullName>
    </submittedName>
</protein>
<organism evidence="1 2">
    <name type="scientific">Actinoplanes sichuanensis</name>
    <dbReference type="NCBI Taxonomy" id="512349"/>
    <lineage>
        <taxon>Bacteria</taxon>
        <taxon>Bacillati</taxon>
        <taxon>Actinomycetota</taxon>
        <taxon>Actinomycetes</taxon>
        <taxon>Micromonosporales</taxon>
        <taxon>Micromonosporaceae</taxon>
        <taxon>Actinoplanes</taxon>
    </lineage>
</organism>
<accession>A0ABW4A4S7</accession>
<dbReference type="RefSeq" id="WP_317792899.1">
    <property type="nucleotide sequence ID" value="NZ_AP028461.1"/>
</dbReference>
<sequence length="299" mass="33014">MDRVAELLDGWRQLAAWRHDWTASPGPRRWNTLVDRLNRIAEEAVADPADVARLTAIADQDPDQFVRQDARQWIHPWVPRPPEREHLDRWLRHPLISLGDVAAEHGIALVPAPASPPAPGLALHLAPDREPDLAPHLPPEFAPDLAPEFTPHLAPEFAPRLAPDLAPGEESLSWVGTGEVLVQLETPEYSATTDAWAGLPQGGALQFRADGTVRHIEDPQPGADSRHPVDIWTFPEDCTQANERMLETIHSQWGAIEDYQPVTPLPILRGTGSRRVLQLPGRAPISYDLTPALTAGPRS</sequence>
<dbReference type="Proteomes" id="UP001597183">
    <property type="component" value="Unassembled WGS sequence"/>
</dbReference>